<gene>
    <name evidence="9" type="ORF">SG0102_22580</name>
</gene>
<accession>A0A3G9JX00</accession>
<keyword evidence="4" id="KW-0732">Signal</keyword>
<dbReference type="Pfam" id="PF17961">
    <property type="entry name" value="Big_8"/>
    <property type="match status" value="1"/>
</dbReference>
<feature type="domain" description="CNA-B" evidence="6">
    <location>
        <begin position="802"/>
        <end position="889"/>
    </location>
</feature>
<evidence type="ECO:0008006" key="11">
    <source>
        <dbReference type="Google" id="ProtNLM"/>
    </source>
</evidence>
<keyword evidence="10" id="KW-1185">Reference proteome</keyword>
<keyword evidence="2" id="KW-0134">Cell wall</keyword>
<evidence type="ECO:0000259" key="7">
    <source>
        <dbReference type="Pfam" id="PF17802"/>
    </source>
</evidence>
<keyword evidence="5" id="KW-0572">Peptidoglycan-anchor</keyword>
<feature type="domain" description="CNA-B" evidence="6">
    <location>
        <begin position="711"/>
        <end position="793"/>
    </location>
</feature>
<dbReference type="OrthoDB" id="1642857at2"/>
<feature type="domain" description="CNA-B" evidence="6">
    <location>
        <begin position="524"/>
        <end position="607"/>
    </location>
</feature>
<evidence type="ECO:0000256" key="2">
    <source>
        <dbReference type="ARBA" id="ARBA00022512"/>
    </source>
</evidence>
<evidence type="ECO:0000256" key="1">
    <source>
        <dbReference type="ARBA" id="ARBA00004168"/>
    </source>
</evidence>
<protein>
    <recommendedName>
        <fullName evidence="11">Collagen-binding protein</fullName>
    </recommendedName>
</protein>
<evidence type="ECO:0000313" key="10">
    <source>
        <dbReference type="Proteomes" id="UP000268059"/>
    </source>
</evidence>
<dbReference type="GO" id="GO:0007155">
    <property type="term" value="P:cell adhesion"/>
    <property type="evidence" value="ECO:0007669"/>
    <property type="project" value="InterPro"/>
</dbReference>
<dbReference type="EMBL" id="AP019309">
    <property type="protein sequence ID" value="BBH27324.1"/>
    <property type="molecule type" value="Genomic_DNA"/>
</dbReference>
<evidence type="ECO:0000256" key="5">
    <source>
        <dbReference type="ARBA" id="ARBA00023088"/>
    </source>
</evidence>
<evidence type="ECO:0000256" key="3">
    <source>
        <dbReference type="ARBA" id="ARBA00022525"/>
    </source>
</evidence>
<evidence type="ECO:0000313" key="9">
    <source>
        <dbReference type="EMBL" id="BBH27324.1"/>
    </source>
</evidence>
<evidence type="ECO:0000259" key="8">
    <source>
        <dbReference type="Pfam" id="PF17961"/>
    </source>
</evidence>
<evidence type="ECO:0000256" key="4">
    <source>
        <dbReference type="ARBA" id="ARBA00022729"/>
    </source>
</evidence>
<dbReference type="Pfam" id="PF05738">
    <property type="entry name" value="Cna_B"/>
    <property type="match status" value="5"/>
</dbReference>
<feature type="domain" description="SDR-like Ig" evidence="8">
    <location>
        <begin position="67"/>
        <end position="162"/>
    </location>
</feature>
<dbReference type="InParanoid" id="A0A3G9JX00"/>
<dbReference type="Gene3D" id="2.60.40.10">
    <property type="entry name" value="Immunoglobulins"/>
    <property type="match status" value="1"/>
</dbReference>
<sequence>MTRSNLKRISVNSLAILFVLALALMDNTGFVKAEDATELTNIKVTDFNLTTTDGKTPEDGFYSYNRVQLAIAWDASAYGNSLKEGDYFTITLPNNFKFPTTSEACNFDLYAPNGSVMAKAVVSPNTSGGGTIKVTFTDYVNDRSNIKGTVKLSASFYNVKKNETNSFTVTVEGETKTINVPIKESVGLRDEILSKWADMNESSDTETLWSGRINWMKKDLQNAVITDTLTTKDGDTTGIRFIKGSLKLEEVEFGESGNVLKNKPVPESAYTVEYSNDDRTMTIKLGNVGTKQYTFQYETTYVKGKTIDNTMTLKADDVKKQYDATYREASSSGTGDGDLNSKIIISKVDSENNDKKLAGATFVITNKSSGKTYEITTDAEGQAISEKLSPGEYEVKETKAPAGYTPNSTIKTVTVVADSKTSLTIEDTPQKVSIPVKKIWKGETGKSATIYLLRNGTRTGDYITLNANTGWHGTFKDLRKTDSTGKDYTYSVEEEKMEGYTSSVTGDVSNGFTITNVRSEKTCVSGEKTWNDANNQDGIRPSKITVNLLRNGEKIDLREVSEQTQWKYNFTNLEKYDADGKPYTYLVTEDNVNGYTTEIYGYNITNKRTPDTTSATVTKTWNDSDNQDGKCPSSVKVQLYANDEKYGDAVNVTQNSKWTYTWTNLPAKKNGKTIADTVKEDVPEGYTATYDTSNQGNVVITNTHAAETTSVEGHKEWDNQNNHDGVRPHAVTVNLLADGIIQSSVVVSAKTNWSYSFNNLPVYNNGQKIIYSVTENSVLGYSTSIDGYNIINTRTSKTTSATVTKQWDDQQNQDGLRPVTVKVQLYANGQKYGNVIKLSDTSKWTYTWINLPVMKNGNKVTYSVKEVSVPKGYTVSVDQNNHGNMIIINSHMPVSRVQNKV</sequence>
<feature type="domain" description="CNA-B" evidence="6">
    <location>
        <begin position="616"/>
        <end position="703"/>
    </location>
</feature>
<reference evidence="9 10" key="1">
    <citation type="submission" date="2018-11" db="EMBL/GenBank/DDBJ databases">
        <title>Novel Erysipelotrichaceae bacterium isolated from small intestine of a swine.</title>
        <authorList>
            <person name="Kim J.S."/>
            <person name="Choe H."/>
            <person name="Lee Y.R."/>
            <person name="Kim K.M."/>
            <person name="Park D.S."/>
        </authorList>
    </citation>
    <scope>NUCLEOTIDE SEQUENCE [LARGE SCALE GENOMIC DNA]</scope>
    <source>
        <strain evidence="9 10">SG0102</strain>
    </source>
</reference>
<keyword evidence="3" id="KW-0964">Secreted</keyword>
<dbReference type="Gene3D" id="2.60.40.1280">
    <property type="match status" value="1"/>
</dbReference>
<dbReference type="SUPFAM" id="SSF49401">
    <property type="entry name" value="Bacterial adhesins"/>
    <property type="match status" value="2"/>
</dbReference>
<dbReference type="Gene3D" id="2.60.40.1140">
    <property type="entry name" value="Collagen-binding surface protein Cna, B-type domain"/>
    <property type="match status" value="5"/>
</dbReference>
<dbReference type="InterPro" id="IPR013783">
    <property type="entry name" value="Ig-like_fold"/>
</dbReference>
<evidence type="ECO:0000259" key="6">
    <source>
        <dbReference type="Pfam" id="PF05738"/>
    </source>
</evidence>
<dbReference type="SUPFAM" id="SSF49478">
    <property type="entry name" value="Cna protein B-type domain"/>
    <property type="match status" value="6"/>
</dbReference>
<dbReference type="CDD" id="cd00222">
    <property type="entry name" value="CollagenBindB"/>
    <property type="match status" value="5"/>
</dbReference>
<dbReference type="InterPro" id="IPR041171">
    <property type="entry name" value="SDR_Ig"/>
</dbReference>
<dbReference type="Pfam" id="PF17802">
    <property type="entry name" value="SpaA"/>
    <property type="match status" value="1"/>
</dbReference>
<feature type="domain" description="CNA-B" evidence="6">
    <location>
        <begin position="434"/>
        <end position="516"/>
    </location>
</feature>
<dbReference type="Proteomes" id="UP000268059">
    <property type="component" value="Chromosome"/>
</dbReference>
<dbReference type="InterPro" id="IPR041033">
    <property type="entry name" value="SpaA_PFL_dom_1"/>
</dbReference>
<name>A0A3G9JX00_9FIRM</name>
<organism evidence="9 10">
    <name type="scientific">Intestinibaculum porci</name>
    <dbReference type="NCBI Taxonomy" id="2487118"/>
    <lineage>
        <taxon>Bacteria</taxon>
        <taxon>Bacillati</taxon>
        <taxon>Bacillota</taxon>
        <taxon>Erysipelotrichia</taxon>
        <taxon>Erysipelotrichales</taxon>
        <taxon>Erysipelotrichaceae</taxon>
        <taxon>Intestinibaculum</taxon>
    </lineage>
</organism>
<dbReference type="RefSeq" id="WP_125120063.1">
    <property type="nucleotide sequence ID" value="NZ_AP019309.1"/>
</dbReference>
<dbReference type="AlphaFoldDB" id="A0A3G9JX00"/>
<proteinExistence type="predicted"/>
<dbReference type="InterPro" id="IPR008966">
    <property type="entry name" value="Adhesion_dom_sf"/>
</dbReference>
<dbReference type="InterPro" id="IPR008454">
    <property type="entry name" value="Collagen-bd_Cna-like_B-typ_dom"/>
</dbReference>
<feature type="domain" description="SpaA-like prealbumin fold" evidence="7">
    <location>
        <begin position="342"/>
        <end position="428"/>
    </location>
</feature>
<dbReference type="KEGG" id="ebm:SG0102_22580"/>
<comment type="subcellular location">
    <subcellularLocation>
        <location evidence="1">Secreted</location>
        <location evidence="1">Cell wall</location>
        <topology evidence="1">Peptidoglycan-anchor</topology>
    </subcellularLocation>
</comment>
<dbReference type="InterPro" id="IPR011252">
    <property type="entry name" value="Fibrogen-bd_dom1"/>
</dbReference>